<gene>
    <name evidence="9" type="primary">LOC124293056</name>
</gene>
<dbReference type="InterPro" id="IPR006612">
    <property type="entry name" value="THAP_Znf"/>
</dbReference>
<keyword evidence="3" id="KW-0862">Zinc</keyword>
<dbReference type="Pfam" id="PF05485">
    <property type="entry name" value="THAP"/>
    <property type="match status" value="1"/>
</dbReference>
<feature type="compositionally biased region" description="Polar residues" evidence="6">
    <location>
        <begin position="206"/>
        <end position="224"/>
    </location>
</feature>
<feature type="compositionally biased region" description="Low complexity" evidence="6">
    <location>
        <begin position="195"/>
        <end position="205"/>
    </location>
</feature>
<dbReference type="SMART" id="SM00980">
    <property type="entry name" value="THAP"/>
    <property type="match status" value="1"/>
</dbReference>
<sequence length="394" mass="44723">MVRCHVKGCGRSARKDKEHHFFRQPKNTELRKKWREFAKVPGSPTHLRICSDHFEPKCIRKKCPRPLLFPKSIPTILPGQSLQGNAHGVNHQQTVTFERSSLQDECSHKDNSIVMDVTKATGEDPTVIDIQTNNKIRIVIRDDKIHAATQNQSSLSDAASTPNNFVRIPTSIQLVDNFSSPITKMDTDIVDHNPSSSSALCKSSSHQITGSPTKKSTCHTPKSSRLNISTSPNRITPHDGKFKRHILLTPKSLRINTQKRTIALLRSKVQKLQKRKKKVGIAQRSSEIESIITQSAEYLSTEAHTFFASHLRLCNVKLSRRRYDDKLKDIALSIKYHSPQAYRFLRKIINLPSERTLSEYQKKFPIYPGLNHTILNQLSSNFQNAATKDRVVSI</sequence>
<evidence type="ECO:0000313" key="9">
    <source>
        <dbReference type="RefSeq" id="XP_046588031.1"/>
    </source>
</evidence>
<organism evidence="8 9">
    <name type="scientific">Neodiprion lecontei</name>
    <name type="common">Redheaded pine sawfly</name>
    <dbReference type="NCBI Taxonomy" id="441921"/>
    <lineage>
        <taxon>Eukaryota</taxon>
        <taxon>Metazoa</taxon>
        <taxon>Ecdysozoa</taxon>
        <taxon>Arthropoda</taxon>
        <taxon>Hexapoda</taxon>
        <taxon>Insecta</taxon>
        <taxon>Pterygota</taxon>
        <taxon>Neoptera</taxon>
        <taxon>Endopterygota</taxon>
        <taxon>Hymenoptera</taxon>
        <taxon>Tenthredinoidea</taxon>
        <taxon>Diprionidae</taxon>
        <taxon>Diprioninae</taxon>
        <taxon>Neodiprion</taxon>
    </lineage>
</organism>
<keyword evidence="4 5" id="KW-0238">DNA-binding</keyword>
<evidence type="ECO:0000256" key="1">
    <source>
        <dbReference type="ARBA" id="ARBA00022723"/>
    </source>
</evidence>
<dbReference type="SUPFAM" id="SSF57716">
    <property type="entry name" value="Glucocorticoid receptor-like (DNA-binding domain)"/>
    <property type="match status" value="1"/>
</dbReference>
<evidence type="ECO:0000259" key="7">
    <source>
        <dbReference type="PROSITE" id="PS50950"/>
    </source>
</evidence>
<dbReference type="RefSeq" id="XP_046588031.1">
    <property type="nucleotide sequence ID" value="XM_046732075.1"/>
</dbReference>
<dbReference type="PANTHER" id="PTHR46600:SF11">
    <property type="entry name" value="THAP DOMAIN-CONTAINING PROTEIN 10"/>
    <property type="match status" value="1"/>
</dbReference>
<evidence type="ECO:0000256" key="2">
    <source>
        <dbReference type="ARBA" id="ARBA00022771"/>
    </source>
</evidence>
<keyword evidence="8" id="KW-1185">Reference proteome</keyword>
<dbReference type="InterPro" id="IPR038441">
    <property type="entry name" value="THAP_Znf_sf"/>
</dbReference>
<evidence type="ECO:0000313" key="8">
    <source>
        <dbReference type="Proteomes" id="UP000829291"/>
    </source>
</evidence>
<dbReference type="PROSITE" id="PS50950">
    <property type="entry name" value="ZF_THAP"/>
    <property type="match status" value="1"/>
</dbReference>
<evidence type="ECO:0000256" key="5">
    <source>
        <dbReference type="PROSITE-ProRule" id="PRU00309"/>
    </source>
</evidence>
<accession>A0ABM3FJ56</accession>
<dbReference type="Gene3D" id="6.20.210.20">
    <property type="entry name" value="THAP domain"/>
    <property type="match status" value="1"/>
</dbReference>
<evidence type="ECO:0000256" key="4">
    <source>
        <dbReference type="ARBA" id="ARBA00023125"/>
    </source>
</evidence>
<dbReference type="InterPro" id="IPR021896">
    <property type="entry name" value="THAP9-like_HTH"/>
</dbReference>
<name>A0ABM3FJ56_NEOLC</name>
<protein>
    <submittedName>
        <fullName evidence="9">Uncharacterized protein LOC124293056</fullName>
    </submittedName>
</protein>
<evidence type="ECO:0000256" key="6">
    <source>
        <dbReference type="SAM" id="MobiDB-lite"/>
    </source>
</evidence>
<dbReference type="GeneID" id="124293056"/>
<evidence type="ECO:0000256" key="3">
    <source>
        <dbReference type="ARBA" id="ARBA00022833"/>
    </source>
</evidence>
<keyword evidence="2 5" id="KW-0863">Zinc-finger</keyword>
<dbReference type="Proteomes" id="UP000829291">
    <property type="component" value="Chromosome 2"/>
</dbReference>
<proteinExistence type="predicted"/>
<feature type="region of interest" description="Disordered" evidence="6">
    <location>
        <begin position="193"/>
        <end position="224"/>
    </location>
</feature>
<keyword evidence="1" id="KW-0479">Metal-binding</keyword>
<dbReference type="PANTHER" id="PTHR46600">
    <property type="entry name" value="THAP DOMAIN-CONTAINING"/>
    <property type="match status" value="1"/>
</dbReference>
<reference evidence="9" key="1">
    <citation type="submission" date="2025-08" db="UniProtKB">
        <authorList>
            <consortium name="RefSeq"/>
        </authorList>
    </citation>
    <scope>IDENTIFICATION</scope>
    <source>
        <tissue evidence="9">Thorax and Abdomen</tissue>
    </source>
</reference>
<dbReference type="SMART" id="SM00692">
    <property type="entry name" value="DM3"/>
    <property type="match status" value="1"/>
</dbReference>
<dbReference type="Pfam" id="PF12017">
    <property type="entry name" value="Tnp_P_element"/>
    <property type="match status" value="1"/>
</dbReference>
<dbReference type="InterPro" id="IPR026516">
    <property type="entry name" value="THAP1/10"/>
</dbReference>
<feature type="domain" description="THAP-type" evidence="7">
    <location>
        <begin position="1"/>
        <end position="77"/>
    </location>
</feature>